<accession>A0ABX3P0J0</accession>
<evidence type="ECO:0000313" key="1">
    <source>
        <dbReference type="EMBL" id="OQP52251.1"/>
    </source>
</evidence>
<dbReference type="Proteomes" id="UP000192277">
    <property type="component" value="Unassembled WGS sequence"/>
</dbReference>
<sequence length="351" mass="35715">MLRLFNSQTLSLTRFLVFLLLLANIGCQKEVSKDTLGSGGTVGGGSSSGGSAVYKLVPVGNSCSDAAVTGVIEAGTTLAADALITVTVNVTKVGDWTYSTATADGFSFVGAGNFTATGQQVITLYGVGKPTRAGVFSFSLTIGGASCLVPVAVANSGSGGIGGGGGGTLTGDFYYKLTLAGTNYSQDVTATNNYINDAGVAGTPDAMFAGGISYNTSSTSLPAGVTEFGITKGTLHGYTESTTQLKAFFAPGNYNYATINSTGTGLSSDGIVITWVQPGGTDMWSTLDGSLQTGSTFKIVSATEVNDPAGYYLKVKVQFTCKFYSYNSISSGQLVSKAVTNGEAVVKIVLK</sequence>
<evidence type="ECO:0000313" key="2">
    <source>
        <dbReference type="Proteomes" id="UP000192277"/>
    </source>
</evidence>
<dbReference type="EMBL" id="LWBO01000004">
    <property type="protein sequence ID" value="OQP52251.1"/>
    <property type="molecule type" value="Genomic_DNA"/>
</dbReference>
<reference evidence="1 2" key="1">
    <citation type="submission" date="2016-04" db="EMBL/GenBank/DDBJ databases">
        <authorList>
            <person name="Chen L."/>
            <person name="Zhuang W."/>
            <person name="Wang G."/>
        </authorList>
    </citation>
    <scope>NUCLEOTIDE SEQUENCE [LARGE SCALE GENOMIC DNA]</scope>
    <source>
        <strain evidence="2">GR20</strain>
    </source>
</reference>
<organism evidence="1 2">
    <name type="scientific">Niastella koreensis</name>
    <dbReference type="NCBI Taxonomy" id="354356"/>
    <lineage>
        <taxon>Bacteria</taxon>
        <taxon>Pseudomonadati</taxon>
        <taxon>Bacteroidota</taxon>
        <taxon>Chitinophagia</taxon>
        <taxon>Chitinophagales</taxon>
        <taxon>Chitinophagaceae</taxon>
        <taxon>Niastella</taxon>
    </lineage>
</organism>
<name>A0ABX3P0J0_9BACT</name>
<evidence type="ECO:0008006" key="3">
    <source>
        <dbReference type="Google" id="ProtNLM"/>
    </source>
</evidence>
<proteinExistence type="predicted"/>
<keyword evidence="2" id="KW-1185">Reference proteome</keyword>
<gene>
    <name evidence="1" type="ORF">A4D02_23955</name>
</gene>
<protein>
    <recommendedName>
        <fullName evidence="3">Lipoprotein</fullName>
    </recommendedName>
</protein>
<dbReference type="RefSeq" id="WP_014220298.1">
    <property type="nucleotide sequence ID" value="NZ_LWBO01000004.1"/>
</dbReference>
<comment type="caution">
    <text evidence="1">The sequence shown here is derived from an EMBL/GenBank/DDBJ whole genome shotgun (WGS) entry which is preliminary data.</text>
</comment>